<dbReference type="AlphaFoldDB" id="A0A518B737"/>
<dbReference type="KEGG" id="knv:Pan216_36570"/>
<protein>
    <submittedName>
        <fullName evidence="1">Uncharacterized protein</fullName>
    </submittedName>
</protein>
<name>A0A518B737_9BACT</name>
<accession>A0A518B737</accession>
<dbReference type="Pfam" id="PF22011">
    <property type="entry name" value="DUF6931"/>
    <property type="match status" value="1"/>
</dbReference>
<dbReference type="OrthoDB" id="266694at2"/>
<proteinExistence type="predicted"/>
<reference evidence="1 2" key="1">
    <citation type="submission" date="2019-02" db="EMBL/GenBank/DDBJ databases">
        <title>Deep-cultivation of Planctomycetes and their phenomic and genomic characterization uncovers novel biology.</title>
        <authorList>
            <person name="Wiegand S."/>
            <person name="Jogler M."/>
            <person name="Boedeker C."/>
            <person name="Pinto D."/>
            <person name="Vollmers J."/>
            <person name="Rivas-Marin E."/>
            <person name="Kohn T."/>
            <person name="Peeters S.H."/>
            <person name="Heuer A."/>
            <person name="Rast P."/>
            <person name="Oberbeckmann S."/>
            <person name="Bunk B."/>
            <person name="Jeske O."/>
            <person name="Meyerdierks A."/>
            <person name="Storesund J.E."/>
            <person name="Kallscheuer N."/>
            <person name="Luecker S."/>
            <person name="Lage O.M."/>
            <person name="Pohl T."/>
            <person name="Merkel B.J."/>
            <person name="Hornburger P."/>
            <person name="Mueller R.-W."/>
            <person name="Bruemmer F."/>
            <person name="Labrenz M."/>
            <person name="Spormann A.M."/>
            <person name="Op den Camp H."/>
            <person name="Overmann J."/>
            <person name="Amann R."/>
            <person name="Jetten M.S.M."/>
            <person name="Mascher T."/>
            <person name="Medema M.H."/>
            <person name="Devos D.P."/>
            <person name="Kaster A.-K."/>
            <person name="Ovreas L."/>
            <person name="Rohde M."/>
            <person name="Galperin M.Y."/>
            <person name="Jogler C."/>
        </authorList>
    </citation>
    <scope>NUCLEOTIDE SEQUENCE [LARGE SCALE GENOMIC DNA]</scope>
    <source>
        <strain evidence="1 2">Pan216</strain>
    </source>
</reference>
<keyword evidence="2" id="KW-1185">Reference proteome</keyword>
<dbReference type="EMBL" id="CP036279">
    <property type="protein sequence ID" value="QDU62787.1"/>
    <property type="molecule type" value="Genomic_DNA"/>
</dbReference>
<gene>
    <name evidence="1" type="ORF">Pan216_36570</name>
</gene>
<dbReference type="RefSeq" id="WP_145259779.1">
    <property type="nucleotide sequence ID" value="NZ_CP036279.1"/>
</dbReference>
<evidence type="ECO:0000313" key="1">
    <source>
        <dbReference type="EMBL" id="QDU62787.1"/>
    </source>
</evidence>
<sequence>MDTVALDDPMKVADEIEAFIKTLPSRTAVWWGLLAAEAACDNKPTAEEDKALQVTWSWVRHPTAKHHMVAHTVAQEYTTETAAGCALHAAAAAGILEPAPPGANTVADRQARSLSCAAVFLSVTEAMDEGLEFGYAQLLDLGKRIADNMVPWAADDHQPNHHE</sequence>
<dbReference type="InterPro" id="IPR053855">
    <property type="entry name" value="DUF6931"/>
</dbReference>
<organism evidence="1 2">
    <name type="scientific">Kolteria novifilia</name>
    <dbReference type="NCBI Taxonomy" id="2527975"/>
    <lineage>
        <taxon>Bacteria</taxon>
        <taxon>Pseudomonadati</taxon>
        <taxon>Planctomycetota</taxon>
        <taxon>Planctomycetia</taxon>
        <taxon>Kolteriales</taxon>
        <taxon>Kolteriaceae</taxon>
        <taxon>Kolteria</taxon>
    </lineage>
</organism>
<evidence type="ECO:0000313" key="2">
    <source>
        <dbReference type="Proteomes" id="UP000317093"/>
    </source>
</evidence>
<dbReference type="Proteomes" id="UP000317093">
    <property type="component" value="Chromosome"/>
</dbReference>